<dbReference type="SUPFAM" id="SSF51735">
    <property type="entry name" value="NAD(P)-binding Rossmann-fold domains"/>
    <property type="match status" value="1"/>
</dbReference>
<sequence length="343" mass="38536">MTKQPALLITGGAGFIGSNFIHYYLSEHADASIVNIDKLTYAGNQTNLSGIEDDQRYHWVHGDIADEKVVSDVFKKFDIQGVVHFAAESHVDKSIANAKPFIISNVLGTGTLLEAARQDWEEKGMLDKRRFHYISTDEVYGSLGKEGTFNEQSPYNPSNPYSATKAGANMLVKSYFTTYGMNVVLSSCSNNYGPRQHKEKLIPTIIRKALALDPIPIYGTGENVRDWLYVEDHCRAIDRIFHDGATGQIYNVGGRNEQTNLKLAKLICEALDEIKPDLTAHADIHHFSELITFVEDRPGHDLRYAVDDSKIRNKLGWKPSVSFEEGLRRTVEWYVNQPGKVVQ</sequence>
<dbReference type="InterPro" id="IPR016040">
    <property type="entry name" value="NAD(P)-bd_dom"/>
</dbReference>
<keyword evidence="6" id="KW-0520">NAD</keyword>
<dbReference type="Gene3D" id="3.90.25.10">
    <property type="entry name" value="UDP-galactose 4-epimerase, domain 1"/>
    <property type="match status" value="1"/>
</dbReference>
<comment type="cofactor">
    <cofactor evidence="2 8">
        <name>NAD(+)</name>
        <dbReference type="ChEBI" id="CHEBI:57540"/>
    </cofactor>
</comment>
<dbReference type="GO" id="GO:0008460">
    <property type="term" value="F:dTDP-glucose 4,6-dehydratase activity"/>
    <property type="evidence" value="ECO:0007669"/>
    <property type="project" value="UniProtKB-EC"/>
</dbReference>
<evidence type="ECO:0000256" key="1">
    <source>
        <dbReference type="ARBA" id="ARBA00001539"/>
    </source>
</evidence>
<dbReference type="Pfam" id="PF16363">
    <property type="entry name" value="GDP_Man_Dehyd"/>
    <property type="match status" value="1"/>
</dbReference>
<proteinExistence type="inferred from homology"/>
<name>A0ABY4EK67_9BACI</name>
<evidence type="ECO:0000256" key="7">
    <source>
        <dbReference type="ARBA" id="ARBA00023239"/>
    </source>
</evidence>
<evidence type="ECO:0000313" key="10">
    <source>
        <dbReference type="EMBL" id="UOQ44024.1"/>
    </source>
</evidence>
<comment type="catalytic activity">
    <reaction evidence="1 8">
        <text>dTDP-alpha-D-glucose = dTDP-4-dehydro-6-deoxy-alpha-D-glucose + H2O</text>
        <dbReference type="Rhea" id="RHEA:17221"/>
        <dbReference type="ChEBI" id="CHEBI:15377"/>
        <dbReference type="ChEBI" id="CHEBI:57477"/>
        <dbReference type="ChEBI" id="CHEBI:57649"/>
        <dbReference type="EC" id="4.2.1.46"/>
    </reaction>
</comment>
<dbReference type="InterPro" id="IPR005888">
    <property type="entry name" value="dTDP_Gluc_deHydtase"/>
</dbReference>
<evidence type="ECO:0000259" key="9">
    <source>
        <dbReference type="Pfam" id="PF16363"/>
    </source>
</evidence>
<accession>A0ABY4EK67</accession>
<evidence type="ECO:0000256" key="4">
    <source>
        <dbReference type="ARBA" id="ARBA00011990"/>
    </source>
</evidence>
<comment type="similarity">
    <text evidence="3 8">Belongs to the NAD(P)-dependent epimerase/dehydratase family. dTDP-glucose dehydratase subfamily.</text>
</comment>
<evidence type="ECO:0000256" key="6">
    <source>
        <dbReference type="ARBA" id="ARBA00023027"/>
    </source>
</evidence>
<evidence type="ECO:0000256" key="5">
    <source>
        <dbReference type="ARBA" id="ARBA00016977"/>
    </source>
</evidence>
<evidence type="ECO:0000256" key="2">
    <source>
        <dbReference type="ARBA" id="ARBA00001911"/>
    </source>
</evidence>
<gene>
    <name evidence="10" type="primary">rfbB</name>
    <name evidence="10" type="ORF">MUN89_19490</name>
</gene>
<feature type="domain" description="NAD(P)-binding" evidence="9">
    <location>
        <begin position="8"/>
        <end position="330"/>
    </location>
</feature>
<evidence type="ECO:0000256" key="8">
    <source>
        <dbReference type="RuleBase" id="RU004473"/>
    </source>
</evidence>
<dbReference type="RefSeq" id="WP_244709652.1">
    <property type="nucleotide sequence ID" value="NZ_CP095073.1"/>
</dbReference>
<reference evidence="10 11" key="1">
    <citation type="submission" date="2022-04" db="EMBL/GenBank/DDBJ databases">
        <title>Halobacillus sp. isolated from saltern.</title>
        <authorList>
            <person name="Won M."/>
            <person name="Lee C.-M."/>
            <person name="Woen H.-Y."/>
            <person name="Kwon S.-W."/>
        </authorList>
    </citation>
    <scope>NUCLEOTIDE SEQUENCE [LARGE SCALE GENOMIC DNA]</scope>
    <source>
        <strain evidence="10 11">SSBR10-3</strain>
    </source>
</reference>
<dbReference type="InterPro" id="IPR036291">
    <property type="entry name" value="NAD(P)-bd_dom_sf"/>
</dbReference>
<organism evidence="10 11">
    <name type="scientific">Halobacillus salinarum</name>
    <dbReference type="NCBI Taxonomy" id="2932257"/>
    <lineage>
        <taxon>Bacteria</taxon>
        <taxon>Bacillati</taxon>
        <taxon>Bacillota</taxon>
        <taxon>Bacilli</taxon>
        <taxon>Bacillales</taxon>
        <taxon>Bacillaceae</taxon>
        <taxon>Halobacillus</taxon>
    </lineage>
</organism>
<keyword evidence="7 8" id="KW-0456">Lyase</keyword>
<dbReference type="Gene3D" id="3.40.50.720">
    <property type="entry name" value="NAD(P)-binding Rossmann-like Domain"/>
    <property type="match status" value="1"/>
</dbReference>
<keyword evidence="11" id="KW-1185">Reference proteome</keyword>
<dbReference type="EMBL" id="CP095073">
    <property type="protein sequence ID" value="UOQ44024.1"/>
    <property type="molecule type" value="Genomic_DNA"/>
</dbReference>
<dbReference type="Proteomes" id="UP000831787">
    <property type="component" value="Chromosome"/>
</dbReference>
<dbReference type="CDD" id="cd05246">
    <property type="entry name" value="dTDP_GD_SDR_e"/>
    <property type="match status" value="1"/>
</dbReference>
<evidence type="ECO:0000313" key="11">
    <source>
        <dbReference type="Proteomes" id="UP000831787"/>
    </source>
</evidence>
<dbReference type="NCBIfam" id="TIGR01181">
    <property type="entry name" value="dTDP_gluc_dehyt"/>
    <property type="match status" value="1"/>
</dbReference>
<protein>
    <recommendedName>
        <fullName evidence="5 8">dTDP-glucose 4,6-dehydratase</fullName>
        <ecNumber evidence="4 8">4.2.1.46</ecNumber>
    </recommendedName>
</protein>
<dbReference type="EC" id="4.2.1.46" evidence="4 8"/>
<evidence type="ECO:0000256" key="3">
    <source>
        <dbReference type="ARBA" id="ARBA00008178"/>
    </source>
</evidence>
<dbReference type="PANTHER" id="PTHR43000">
    <property type="entry name" value="DTDP-D-GLUCOSE 4,6-DEHYDRATASE-RELATED"/>
    <property type="match status" value="1"/>
</dbReference>